<keyword evidence="4" id="KW-1185">Reference proteome</keyword>
<accession>L0K2D5</accession>
<feature type="transmembrane region" description="Helical" evidence="2">
    <location>
        <begin position="143"/>
        <end position="163"/>
    </location>
</feature>
<dbReference type="Proteomes" id="UP000010878">
    <property type="component" value="Chromosome"/>
</dbReference>
<organism evidence="3 4">
    <name type="scientific">Natronococcus occultus SP4</name>
    <dbReference type="NCBI Taxonomy" id="694430"/>
    <lineage>
        <taxon>Archaea</taxon>
        <taxon>Methanobacteriati</taxon>
        <taxon>Methanobacteriota</taxon>
        <taxon>Stenosarchaea group</taxon>
        <taxon>Halobacteria</taxon>
        <taxon>Halobacteriales</taxon>
        <taxon>Natrialbaceae</taxon>
        <taxon>Natronococcus</taxon>
    </lineage>
</organism>
<dbReference type="KEGG" id="nou:Natoc_3744"/>
<dbReference type="STRING" id="694430.Natoc_3744"/>
<dbReference type="EMBL" id="CP003929">
    <property type="protein sequence ID" value="AGB39457.1"/>
    <property type="molecule type" value="Genomic_DNA"/>
</dbReference>
<sequence>MTFPEDRLARHVGEDESVRTLASATFLGEPASGPVTVGLTDRRLLCLAEDGAFADVRYEYVSAVRSRPRSRWEYRYRTEDALLVGGVGAVLAVIGVLVAVGSAVGAGPLGGALTTTVGLVAATAVASTYRAREATGLDGADRQLVVGAGGCAVLSLAIVAAVVPALSASLFAFATVGGLAILAAAPRVAAVLEGIELGRSRKTQLTIATVDGGTVRLVLEDDADLGRELGVELARAEPTPPTARSPDGDVGLALLGREPAEESQSQ</sequence>
<dbReference type="AlphaFoldDB" id="L0K2D5"/>
<dbReference type="RefSeq" id="WP_015322891.1">
    <property type="nucleotide sequence ID" value="NC_019974.1"/>
</dbReference>
<feature type="transmembrane region" description="Helical" evidence="2">
    <location>
        <begin position="169"/>
        <end position="192"/>
    </location>
</feature>
<evidence type="ECO:0000256" key="1">
    <source>
        <dbReference type="SAM" id="MobiDB-lite"/>
    </source>
</evidence>
<dbReference type="HOGENOM" id="CLU_1044334_0_0_2"/>
<dbReference type="OrthoDB" id="206563at2157"/>
<evidence type="ECO:0000313" key="4">
    <source>
        <dbReference type="Proteomes" id="UP000010878"/>
    </source>
</evidence>
<feature type="transmembrane region" description="Helical" evidence="2">
    <location>
        <begin position="81"/>
        <end position="104"/>
    </location>
</feature>
<gene>
    <name evidence="3" type="ORF">Natoc_3744</name>
</gene>
<dbReference type="eggNOG" id="arCOG11844">
    <property type="taxonomic scope" value="Archaea"/>
</dbReference>
<proteinExistence type="predicted"/>
<protein>
    <submittedName>
        <fullName evidence="3">Uncharacterized protein</fullName>
    </submittedName>
</protein>
<keyword evidence="2" id="KW-1133">Transmembrane helix</keyword>
<evidence type="ECO:0000256" key="2">
    <source>
        <dbReference type="SAM" id="Phobius"/>
    </source>
</evidence>
<keyword evidence="2" id="KW-0472">Membrane</keyword>
<feature type="transmembrane region" description="Helical" evidence="2">
    <location>
        <begin position="110"/>
        <end position="131"/>
    </location>
</feature>
<name>L0K2D5_9EURY</name>
<reference evidence="3 4" key="1">
    <citation type="submission" date="2012-11" db="EMBL/GenBank/DDBJ databases">
        <title>FINISHED of Natronococcus occultus SP4, DSM 3396.</title>
        <authorList>
            <consortium name="DOE Joint Genome Institute"/>
            <person name="Eisen J."/>
            <person name="Huntemann M."/>
            <person name="Wei C.-L."/>
            <person name="Han J."/>
            <person name="Detter J.C."/>
            <person name="Han C."/>
            <person name="Tapia R."/>
            <person name="Chen A."/>
            <person name="Kyrpides N."/>
            <person name="Mavromatis K."/>
            <person name="Markowitz V."/>
            <person name="Szeto E."/>
            <person name="Ivanova N."/>
            <person name="Mikhailova N."/>
            <person name="Ovchinnikova G."/>
            <person name="Pagani I."/>
            <person name="Pati A."/>
            <person name="Goodwin L."/>
            <person name="Nordberg H.P."/>
            <person name="Cantor M.N."/>
            <person name="Hua S.X."/>
            <person name="Woyke T."/>
            <person name="Eisen J."/>
            <person name="Klenk H.-P."/>
            <person name="Klenk H.-P."/>
        </authorList>
    </citation>
    <scope>NUCLEOTIDE SEQUENCE [LARGE SCALE GENOMIC DNA]</scope>
    <source>
        <strain evidence="3 4">SP4</strain>
    </source>
</reference>
<evidence type="ECO:0000313" key="3">
    <source>
        <dbReference type="EMBL" id="AGB39457.1"/>
    </source>
</evidence>
<keyword evidence="2" id="KW-0812">Transmembrane</keyword>
<dbReference type="GeneID" id="14402592"/>
<feature type="region of interest" description="Disordered" evidence="1">
    <location>
        <begin position="233"/>
        <end position="266"/>
    </location>
</feature>